<keyword evidence="3" id="KW-1185">Reference proteome</keyword>
<dbReference type="EMBL" id="SMGO01000001">
    <property type="protein sequence ID" value="TCK85143.1"/>
    <property type="molecule type" value="Genomic_DNA"/>
</dbReference>
<dbReference type="Proteomes" id="UP000294616">
    <property type="component" value="Unassembled WGS sequence"/>
</dbReference>
<evidence type="ECO:0000259" key="1">
    <source>
        <dbReference type="Pfam" id="PF00903"/>
    </source>
</evidence>
<dbReference type="SUPFAM" id="SSF54593">
    <property type="entry name" value="Glyoxalase/Bleomycin resistance protein/Dihydroxybiphenyl dioxygenase"/>
    <property type="match status" value="1"/>
</dbReference>
<dbReference type="InterPro" id="IPR028973">
    <property type="entry name" value="PhnB-like"/>
</dbReference>
<name>A0A4R1M5X3_9SPHI</name>
<dbReference type="PANTHER" id="PTHR33990">
    <property type="entry name" value="PROTEIN YJDN-RELATED"/>
    <property type="match status" value="1"/>
</dbReference>
<dbReference type="RefSeq" id="WP_132221102.1">
    <property type="nucleotide sequence ID" value="NZ_SMGO01000001.1"/>
</dbReference>
<dbReference type="InterPro" id="IPR004360">
    <property type="entry name" value="Glyas_Fos-R_dOase_dom"/>
</dbReference>
<dbReference type="InterPro" id="IPR029068">
    <property type="entry name" value="Glyas_Bleomycin-R_OHBP_Dase"/>
</dbReference>
<dbReference type="OrthoDB" id="9795306at2"/>
<reference evidence="2 3" key="1">
    <citation type="submission" date="2019-03" db="EMBL/GenBank/DDBJ databases">
        <title>Genomic Encyclopedia of Archaeal and Bacterial Type Strains, Phase II (KMG-II): from individual species to whole genera.</title>
        <authorList>
            <person name="Goeker M."/>
        </authorList>
    </citation>
    <scope>NUCLEOTIDE SEQUENCE [LARGE SCALE GENOMIC DNA]</scope>
    <source>
        <strain evidence="2 3">DSM 22554</strain>
    </source>
</reference>
<dbReference type="CDD" id="cd06588">
    <property type="entry name" value="PhnB_like"/>
    <property type="match status" value="1"/>
</dbReference>
<evidence type="ECO:0000313" key="2">
    <source>
        <dbReference type="EMBL" id="TCK85143.1"/>
    </source>
</evidence>
<dbReference type="AlphaFoldDB" id="A0A4R1M5X3"/>
<gene>
    <name evidence="2" type="ORF">C8N28_0441</name>
</gene>
<accession>A0A4R1M5X3</accession>
<evidence type="ECO:0000313" key="3">
    <source>
        <dbReference type="Proteomes" id="UP000294616"/>
    </source>
</evidence>
<organism evidence="2 3">
    <name type="scientific">Albibacterium bauzanense</name>
    <dbReference type="NCBI Taxonomy" id="653929"/>
    <lineage>
        <taxon>Bacteria</taxon>
        <taxon>Pseudomonadati</taxon>
        <taxon>Bacteroidota</taxon>
        <taxon>Sphingobacteriia</taxon>
        <taxon>Sphingobacteriales</taxon>
        <taxon>Sphingobacteriaceae</taxon>
        <taxon>Albibacterium</taxon>
    </lineage>
</organism>
<proteinExistence type="predicted"/>
<dbReference type="Pfam" id="PF00903">
    <property type="entry name" value="Glyoxalase"/>
    <property type="match status" value="1"/>
</dbReference>
<comment type="caution">
    <text evidence="2">The sequence shown here is derived from an EMBL/GenBank/DDBJ whole genome shotgun (WGS) entry which is preliminary data.</text>
</comment>
<protein>
    <submittedName>
        <fullName evidence="2">PhnB protein</fullName>
    </submittedName>
</protein>
<dbReference type="Gene3D" id="3.10.180.10">
    <property type="entry name" value="2,3-Dihydroxybiphenyl 1,2-Dioxygenase, domain 1"/>
    <property type="match status" value="1"/>
</dbReference>
<dbReference type="PANTHER" id="PTHR33990:SF1">
    <property type="entry name" value="PROTEIN YJDN"/>
    <property type="match status" value="1"/>
</dbReference>
<feature type="domain" description="Glyoxalase/fosfomycin resistance/dioxygenase" evidence="1">
    <location>
        <begin position="6"/>
        <end position="130"/>
    </location>
</feature>
<sequence>MEKITLNAYLLFDGNCREAMEFYQQIFGGELQMMTFGQVDDSCPAAKKDSIMHASLMGGEVDLMASDNPEDKPSGKGNISLALSGYDEEKLRKRFSDLSMGGNIFMHLEKQIWGDLYGAFTDKFGIDWMVNIGTKK</sequence>